<evidence type="ECO:0000313" key="3">
    <source>
        <dbReference type="Proteomes" id="UP001500897"/>
    </source>
</evidence>
<feature type="coiled-coil region" evidence="1">
    <location>
        <begin position="201"/>
        <end position="257"/>
    </location>
</feature>
<reference evidence="3" key="1">
    <citation type="journal article" date="2019" name="Int. J. Syst. Evol. Microbiol.">
        <title>The Global Catalogue of Microorganisms (GCM) 10K type strain sequencing project: providing services to taxonomists for standard genome sequencing and annotation.</title>
        <authorList>
            <consortium name="The Broad Institute Genomics Platform"/>
            <consortium name="The Broad Institute Genome Sequencing Center for Infectious Disease"/>
            <person name="Wu L."/>
            <person name="Ma J."/>
        </authorList>
    </citation>
    <scope>NUCLEOTIDE SEQUENCE [LARGE SCALE GENOMIC DNA]</scope>
    <source>
        <strain evidence="3">JCM 14559</strain>
    </source>
</reference>
<protein>
    <submittedName>
        <fullName evidence="2">Uncharacterized protein</fullName>
    </submittedName>
</protein>
<dbReference type="Proteomes" id="UP001500897">
    <property type="component" value="Unassembled WGS sequence"/>
</dbReference>
<dbReference type="RefSeq" id="WP_344557433.1">
    <property type="nucleotide sequence ID" value="NZ_BAAANS010000061.1"/>
</dbReference>
<gene>
    <name evidence="2" type="ORF">GCM10009759_65250</name>
</gene>
<dbReference type="EMBL" id="BAAANS010000061">
    <property type="protein sequence ID" value="GAA2118174.1"/>
    <property type="molecule type" value="Genomic_DNA"/>
</dbReference>
<comment type="caution">
    <text evidence="2">The sequence shown here is derived from an EMBL/GenBank/DDBJ whole genome shotgun (WGS) entry which is preliminary data.</text>
</comment>
<name>A0ABP5JKH3_9ACTN</name>
<evidence type="ECO:0000313" key="2">
    <source>
        <dbReference type="EMBL" id="GAA2118174.1"/>
    </source>
</evidence>
<accession>A0ABP5JKH3</accession>
<sequence>MPTMLYYPLVQPPQKAVHQALLYWDGIASLMPGDSDVQDEALSSELRDLKERHLYHPIALEEEYQGLLRRATEGLPVLADTLIEISGRQVPRSWILSYNSKWNDAEILNSLVDLGLARRVRNPTSFKSLAMPREVVTLLTAVMAHEVARSSANRAYTPYTDQQAPDQVALGCDPNTGVAAWRVRLGQLLPTPSPATTTQQVLEFREKYADERERLLRATQEMLVELCRNWEHPADVLRRMELELTSAREDYMDAAKSRRIAWTERSLYATVAVASAAAGALIAPDMGWVAGILGSVGFNVATREIRPLSKGQKEHPFSYLDLVDRHLA</sequence>
<organism evidence="2 3">
    <name type="scientific">Kitasatospora saccharophila</name>
    <dbReference type="NCBI Taxonomy" id="407973"/>
    <lineage>
        <taxon>Bacteria</taxon>
        <taxon>Bacillati</taxon>
        <taxon>Actinomycetota</taxon>
        <taxon>Actinomycetes</taxon>
        <taxon>Kitasatosporales</taxon>
        <taxon>Streptomycetaceae</taxon>
        <taxon>Kitasatospora</taxon>
    </lineage>
</organism>
<keyword evidence="1" id="KW-0175">Coiled coil</keyword>
<keyword evidence="3" id="KW-1185">Reference proteome</keyword>
<evidence type="ECO:0000256" key="1">
    <source>
        <dbReference type="SAM" id="Coils"/>
    </source>
</evidence>
<proteinExistence type="predicted"/>